<evidence type="ECO:0000256" key="1">
    <source>
        <dbReference type="ARBA" id="ARBA00007448"/>
    </source>
</evidence>
<keyword evidence="4" id="KW-1185">Reference proteome</keyword>
<comment type="caution">
    <text evidence="3">The sequence shown here is derived from an EMBL/GenBank/DDBJ whole genome shotgun (WGS) entry which is preliminary data.</text>
</comment>
<organism evidence="3 4">
    <name type="scientific">Rugosimonospora acidiphila</name>
    <dbReference type="NCBI Taxonomy" id="556531"/>
    <lineage>
        <taxon>Bacteria</taxon>
        <taxon>Bacillati</taxon>
        <taxon>Actinomycetota</taxon>
        <taxon>Actinomycetes</taxon>
        <taxon>Micromonosporales</taxon>
        <taxon>Micromonosporaceae</taxon>
        <taxon>Rugosimonospora</taxon>
    </lineage>
</organism>
<dbReference type="PANTHER" id="PTHR23070">
    <property type="entry name" value="BCS1 AAA-TYPE ATPASE"/>
    <property type="match status" value="1"/>
</dbReference>
<evidence type="ECO:0000259" key="2">
    <source>
        <dbReference type="SMART" id="SM00382"/>
    </source>
</evidence>
<gene>
    <name evidence="3" type="ORF">GCM10023322_72960</name>
</gene>
<dbReference type="Gene3D" id="3.40.50.300">
    <property type="entry name" value="P-loop containing nucleotide triphosphate hydrolases"/>
    <property type="match status" value="1"/>
</dbReference>
<dbReference type="InterPro" id="IPR027417">
    <property type="entry name" value="P-loop_NTPase"/>
</dbReference>
<dbReference type="EMBL" id="BAABJQ010000034">
    <property type="protein sequence ID" value="GAA5198781.1"/>
    <property type="molecule type" value="Genomic_DNA"/>
</dbReference>
<dbReference type="InterPro" id="IPR003593">
    <property type="entry name" value="AAA+_ATPase"/>
</dbReference>
<dbReference type="Proteomes" id="UP001501570">
    <property type="component" value="Unassembled WGS sequence"/>
</dbReference>
<dbReference type="SUPFAM" id="SSF52540">
    <property type="entry name" value="P-loop containing nucleoside triphosphate hydrolases"/>
    <property type="match status" value="1"/>
</dbReference>
<evidence type="ECO:0000313" key="3">
    <source>
        <dbReference type="EMBL" id="GAA5198781.1"/>
    </source>
</evidence>
<dbReference type="SMART" id="SM00382">
    <property type="entry name" value="AAA"/>
    <property type="match status" value="1"/>
</dbReference>
<dbReference type="Pfam" id="PF00004">
    <property type="entry name" value="AAA"/>
    <property type="match status" value="1"/>
</dbReference>
<dbReference type="Pfam" id="PF19347">
    <property type="entry name" value="DUF5925"/>
    <property type="match status" value="1"/>
</dbReference>
<sequence length="392" mass="42253">MYRNASGVHHGLVRTSRQFPLELGAPGAAPESLLPIVLTVDDSDSPRDLIDALALTAFAAGQQPFATTKDLDNVRDDATLLPAGVRTLREAATDRERARLAVGDGWTLRAVHWPRTKTAEVSVTARTEKLGADVLARAIGGMTEPPPAADEGVLVGFWYRTKHGAQRNPRLIATGSWGEIRGNYARSVAAQVDRLLLTGGDSVPGRLILLHGPPGTGKTTALRALALEWRSWCQVDCVLDPESLFNDPSYLMQVALSDADDCSCPDRRHEKWRLLLLEDCDELIRGEAKQHAGQALSRLLNLTDGLLGQGRKILVAITTNEDLARLHPAVVRPGRCLARIEVPALPPNEAAAWLGASAGIPSGGATLAELYALREGHKESVDREPVLSGQYL</sequence>
<feature type="domain" description="AAA+ ATPase" evidence="2">
    <location>
        <begin position="204"/>
        <end position="347"/>
    </location>
</feature>
<dbReference type="InterPro" id="IPR045969">
    <property type="entry name" value="DUF5925"/>
</dbReference>
<name>A0ABP9SLU3_9ACTN</name>
<accession>A0ABP9SLU3</accession>
<proteinExistence type="inferred from homology"/>
<comment type="similarity">
    <text evidence="1">Belongs to the AAA ATPase family. BCS1 subfamily.</text>
</comment>
<dbReference type="InterPro" id="IPR003959">
    <property type="entry name" value="ATPase_AAA_core"/>
</dbReference>
<protein>
    <recommendedName>
        <fullName evidence="2">AAA+ ATPase domain-containing protein</fullName>
    </recommendedName>
</protein>
<dbReference type="InterPro" id="IPR050747">
    <property type="entry name" value="Mitochondrial_chaperone_BCS1"/>
</dbReference>
<evidence type="ECO:0000313" key="4">
    <source>
        <dbReference type="Proteomes" id="UP001501570"/>
    </source>
</evidence>
<reference evidence="4" key="1">
    <citation type="journal article" date="2019" name="Int. J. Syst. Evol. Microbiol.">
        <title>The Global Catalogue of Microorganisms (GCM) 10K type strain sequencing project: providing services to taxonomists for standard genome sequencing and annotation.</title>
        <authorList>
            <consortium name="The Broad Institute Genomics Platform"/>
            <consortium name="The Broad Institute Genome Sequencing Center for Infectious Disease"/>
            <person name="Wu L."/>
            <person name="Ma J."/>
        </authorList>
    </citation>
    <scope>NUCLEOTIDE SEQUENCE [LARGE SCALE GENOMIC DNA]</scope>
    <source>
        <strain evidence="4">JCM 18304</strain>
    </source>
</reference>